<feature type="transmembrane region" description="Helical" evidence="5">
    <location>
        <begin position="20"/>
        <end position="40"/>
    </location>
</feature>
<feature type="transmembrane region" description="Helical" evidence="5">
    <location>
        <begin position="304"/>
        <end position="323"/>
    </location>
</feature>
<feature type="transmembrane region" description="Helical" evidence="5">
    <location>
        <begin position="182"/>
        <end position="201"/>
    </location>
</feature>
<evidence type="ECO:0000256" key="5">
    <source>
        <dbReference type="SAM" id="Phobius"/>
    </source>
</evidence>
<dbReference type="GO" id="GO:0005886">
    <property type="term" value="C:plasma membrane"/>
    <property type="evidence" value="ECO:0007669"/>
    <property type="project" value="UniProtKB-SubCell"/>
</dbReference>
<feature type="transmembrane region" description="Helical" evidence="5">
    <location>
        <begin position="109"/>
        <end position="127"/>
    </location>
</feature>
<dbReference type="PANTHER" id="PTHR23534:SF1">
    <property type="entry name" value="MAJOR FACILITATOR SUPERFAMILY PROTEIN"/>
    <property type="match status" value="1"/>
</dbReference>
<keyword evidence="2 5" id="KW-0812">Transmembrane</keyword>
<comment type="caution">
    <text evidence="7">The sequence shown here is derived from an EMBL/GenBank/DDBJ whole genome shotgun (WGS) entry which is preliminary data.</text>
</comment>
<dbReference type="InterPro" id="IPR036259">
    <property type="entry name" value="MFS_trans_sf"/>
</dbReference>
<dbReference type="PROSITE" id="PS50850">
    <property type="entry name" value="MFS"/>
    <property type="match status" value="1"/>
</dbReference>
<dbReference type="EMBL" id="VFOR01000001">
    <property type="protein sequence ID" value="TQL62494.1"/>
    <property type="molecule type" value="Genomic_DNA"/>
</dbReference>
<keyword evidence="4 5" id="KW-0472">Membrane</keyword>
<feature type="transmembrane region" description="Helical" evidence="5">
    <location>
        <begin position="85"/>
        <end position="103"/>
    </location>
</feature>
<dbReference type="Pfam" id="PF07690">
    <property type="entry name" value="MFS_1"/>
    <property type="match status" value="1"/>
</dbReference>
<evidence type="ECO:0000256" key="3">
    <source>
        <dbReference type="ARBA" id="ARBA00022989"/>
    </source>
</evidence>
<evidence type="ECO:0000256" key="1">
    <source>
        <dbReference type="ARBA" id="ARBA00004651"/>
    </source>
</evidence>
<feature type="domain" description="Major facilitator superfamily (MFS) profile" evidence="6">
    <location>
        <begin position="19"/>
        <end position="416"/>
    </location>
</feature>
<proteinExistence type="predicted"/>
<dbReference type="Proteomes" id="UP000316196">
    <property type="component" value="Unassembled WGS sequence"/>
</dbReference>
<dbReference type="OrthoDB" id="9776171at2"/>
<dbReference type="GO" id="GO:0022857">
    <property type="term" value="F:transmembrane transporter activity"/>
    <property type="evidence" value="ECO:0007669"/>
    <property type="project" value="InterPro"/>
</dbReference>
<keyword evidence="3 5" id="KW-1133">Transmembrane helix</keyword>
<reference evidence="7 8" key="1">
    <citation type="submission" date="2019-06" db="EMBL/GenBank/DDBJ databases">
        <title>Sequencing the genomes of 1000 actinobacteria strains.</title>
        <authorList>
            <person name="Klenk H.-P."/>
        </authorList>
    </citation>
    <scope>NUCLEOTIDE SEQUENCE [LARGE SCALE GENOMIC DNA]</scope>
    <source>
        <strain evidence="7 8">DSM 8251</strain>
    </source>
</reference>
<dbReference type="InterPro" id="IPR020846">
    <property type="entry name" value="MFS_dom"/>
</dbReference>
<feature type="transmembrane region" description="Helical" evidence="5">
    <location>
        <begin position="363"/>
        <end position="381"/>
    </location>
</feature>
<dbReference type="PANTHER" id="PTHR23534">
    <property type="entry name" value="MFS PERMEASE"/>
    <property type="match status" value="1"/>
</dbReference>
<feature type="transmembrane region" description="Helical" evidence="5">
    <location>
        <begin position="329"/>
        <end position="351"/>
    </location>
</feature>
<protein>
    <submittedName>
        <fullName evidence="7">Putative MFS family arabinose efflux permease</fullName>
    </submittedName>
</protein>
<evidence type="ECO:0000313" key="7">
    <source>
        <dbReference type="EMBL" id="TQL62494.1"/>
    </source>
</evidence>
<comment type="subcellular location">
    <subcellularLocation>
        <location evidence="1">Cell membrane</location>
        <topology evidence="1">Multi-pass membrane protein</topology>
    </subcellularLocation>
</comment>
<evidence type="ECO:0000256" key="2">
    <source>
        <dbReference type="ARBA" id="ARBA00022692"/>
    </source>
</evidence>
<evidence type="ECO:0000313" key="8">
    <source>
        <dbReference type="Proteomes" id="UP000316196"/>
    </source>
</evidence>
<feature type="transmembrane region" description="Helical" evidence="5">
    <location>
        <begin position="60"/>
        <end position="78"/>
    </location>
</feature>
<dbReference type="RefSeq" id="WP_142092332.1">
    <property type="nucleotide sequence ID" value="NZ_BAAAMD010000003.1"/>
</dbReference>
<gene>
    <name evidence="7" type="ORF">FB460_0271</name>
</gene>
<dbReference type="Gene3D" id="1.20.1250.20">
    <property type="entry name" value="MFS general substrate transporter like domains"/>
    <property type="match status" value="1"/>
</dbReference>
<keyword evidence="8" id="KW-1185">Reference proteome</keyword>
<evidence type="ECO:0000256" key="4">
    <source>
        <dbReference type="ARBA" id="ARBA00023136"/>
    </source>
</evidence>
<sequence>MTGARSWETRALEHLQRRTVGVLSGMQVFGSLAVGVSSSFGSVVAYEVTDSEGVAGLTRTVALLGAALCGLPLASLATRFGRRPALGFGWLSAAAGGVMQTAAIMRQDLWLLLAGLLVFSVGSATGFQARFAGADLAAEEHRTRDLSLIMWMSTVGVVAGPNLAAPGRWIGAMTGLTPMAGLYVISGAGGLIAAVIAFVGLRPDPLKIAQHRDADHADRQPKTVPLRHALVEVWSIPAARFAVISCALAHMVMVVVMTLTAVFMHQGHHGLEAIGLTISLHTLGMFAFSPLVGVLADRIGRGRTVLLGSGVSFGSLLVCLIGQDSWLLLTIGLFGLGLGWSLSMVAGSALLSTTAPTPIRARAQGLSDTLNGLLAAFGAGISGPVMAAFGFGWLTIISMALLVPIGLLSRSALQHR</sequence>
<feature type="transmembrane region" description="Helical" evidence="5">
    <location>
        <begin position="148"/>
        <end position="170"/>
    </location>
</feature>
<dbReference type="SUPFAM" id="SSF103473">
    <property type="entry name" value="MFS general substrate transporter"/>
    <property type="match status" value="1"/>
</dbReference>
<feature type="transmembrane region" description="Helical" evidence="5">
    <location>
        <begin position="270"/>
        <end position="292"/>
    </location>
</feature>
<name>A0A542ZQ75_9ACTN</name>
<dbReference type="AlphaFoldDB" id="A0A542ZQ75"/>
<feature type="transmembrane region" description="Helical" evidence="5">
    <location>
        <begin position="241"/>
        <end position="264"/>
    </location>
</feature>
<evidence type="ECO:0000259" key="6">
    <source>
        <dbReference type="PROSITE" id="PS50850"/>
    </source>
</evidence>
<organism evidence="7 8">
    <name type="scientific">Propioniferax innocua</name>
    <dbReference type="NCBI Taxonomy" id="1753"/>
    <lineage>
        <taxon>Bacteria</taxon>
        <taxon>Bacillati</taxon>
        <taxon>Actinomycetota</taxon>
        <taxon>Actinomycetes</taxon>
        <taxon>Propionibacteriales</taxon>
        <taxon>Propionibacteriaceae</taxon>
        <taxon>Propioniferax</taxon>
    </lineage>
</organism>
<dbReference type="InterPro" id="IPR011701">
    <property type="entry name" value="MFS"/>
</dbReference>
<accession>A0A542ZQ75</accession>
<feature type="transmembrane region" description="Helical" evidence="5">
    <location>
        <begin position="387"/>
        <end position="408"/>
    </location>
</feature>